<evidence type="ECO:0000256" key="7">
    <source>
        <dbReference type="ARBA" id="ARBA00023235"/>
    </source>
</evidence>
<dbReference type="InterPro" id="IPR020861">
    <property type="entry name" value="Triosephosphate_isomerase_AS"/>
</dbReference>
<dbReference type="EMBL" id="VLKY01000014">
    <property type="protein sequence ID" value="TWI50857.1"/>
    <property type="molecule type" value="Genomic_DNA"/>
</dbReference>
<dbReference type="PANTHER" id="PTHR21139">
    <property type="entry name" value="TRIOSEPHOSPHATE ISOMERASE"/>
    <property type="match status" value="1"/>
</dbReference>
<dbReference type="GO" id="GO:0019563">
    <property type="term" value="P:glycerol catabolic process"/>
    <property type="evidence" value="ECO:0007669"/>
    <property type="project" value="TreeGrafter"/>
</dbReference>
<evidence type="ECO:0000313" key="10">
    <source>
        <dbReference type="EMBL" id="TWI50857.1"/>
    </source>
</evidence>
<dbReference type="InterPro" id="IPR013785">
    <property type="entry name" value="Aldolase_TIM"/>
</dbReference>
<comment type="similarity">
    <text evidence="3 8 9">Belongs to the triosephosphate isomerase family.</text>
</comment>
<comment type="pathway">
    <text evidence="8 9">Carbohydrate biosynthesis; gluconeogenesis.</text>
</comment>
<sequence>MRKPLVAGNWKMHGLRADIVELVDGLNKADLPDDVEVAVFPPFIHVERVVGALSRSDIKVGAQDCAIQPGQGALTGEVSASQLRDLECKYVLVGHSERRLVLGESDQVICDKFVSAQSAQMIPVLCVGETREQREAGETFEVVREQLGAVIDALGVQSLVSAVVAYEPVWAIGTGLTATPDEAQAVHAEIRALLSGYSKDLAEEIRILYGGSVKATNAAELFGMPDIDGGLVGGASLNADEFSTICRAAGCK</sequence>
<evidence type="ECO:0000256" key="3">
    <source>
        <dbReference type="ARBA" id="ARBA00007422"/>
    </source>
</evidence>
<dbReference type="OrthoDB" id="9809429at2"/>
<dbReference type="InterPro" id="IPR000652">
    <property type="entry name" value="Triosephosphate_isomerase"/>
</dbReference>
<evidence type="ECO:0000256" key="6">
    <source>
        <dbReference type="ARBA" id="ARBA00023152"/>
    </source>
</evidence>
<dbReference type="InterPro" id="IPR035990">
    <property type="entry name" value="TIM_sf"/>
</dbReference>
<dbReference type="CDD" id="cd00311">
    <property type="entry name" value="TIM"/>
    <property type="match status" value="1"/>
</dbReference>
<dbReference type="InterPro" id="IPR022896">
    <property type="entry name" value="TrioseP_Isoase_bac/euk"/>
</dbReference>
<dbReference type="AlphaFoldDB" id="A0A562Q2F4"/>
<dbReference type="Proteomes" id="UP000316905">
    <property type="component" value="Unassembled WGS sequence"/>
</dbReference>
<evidence type="ECO:0000256" key="4">
    <source>
        <dbReference type="ARBA" id="ARBA00022432"/>
    </source>
</evidence>
<keyword evidence="11" id="KW-1185">Reference proteome</keyword>
<comment type="subcellular location">
    <subcellularLocation>
        <location evidence="8 9">Cytoplasm</location>
    </subcellularLocation>
</comment>
<dbReference type="GO" id="GO:0005829">
    <property type="term" value="C:cytosol"/>
    <property type="evidence" value="ECO:0007669"/>
    <property type="project" value="TreeGrafter"/>
</dbReference>
<dbReference type="GO" id="GO:0046166">
    <property type="term" value="P:glyceraldehyde-3-phosphate biosynthetic process"/>
    <property type="evidence" value="ECO:0007669"/>
    <property type="project" value="TreeGrafter"/>
</dbReference>
<dbReference type="GO" id="GO:0004807">
    <property type="term" value="F:triose-phosphate isomerase activity"/>
    <property type="evidence" value="ECO:0007669"/>
    <property type="project" value="UniProtKB-UniRule"/>
</dbReference>
<accession>A0A562Q2F4</accession>
<evidence type="ECO:0000256" key="8">
    <source>
        <dbReference type="HAMAP-Rule" id="MF_00147"/>
    </source>
</evidence>
<organism evidence="10 11">
    <name type="scientific">Pseudomonas duriflava</name>
    <dbReference type="NCBI Taxonomy" id="459528"/>
    <lineage>
        <taxon>Bacteria</taxon>
        <taxon>Pseudomonadati</taxon>
        <taxon>Pseudomonadota</taxon>
        <taxon>Gammaproteobacteria</taxon>
        <taxon>Pseudomonadales</taxon>
        <taxon>Pseudomonadaceae</taxon>
        <taxon>Pseudomonas</taxon>
    </lineage>
</organism>
<comment type="pathway">
    <text evidence="1 8 9">Carbohydrate degradation; glycolysis; D-glyceraldehyde 3-phosphate from glycerone phosphate: step 1/1.</text>
</comment>
<evidence type="ECO:0000313" key="11">
    <source>
        <dbReference type="Proteomes" id="UP000316905"/>
    </source>
</evidence>
<dbReference type="Pfam" id="PF00121">
    <property type="entry name" value="TIM"/>
    <property type="match status" value="1"/>
</dbReference>
<feature type="binding site" evidence="8">
    <location>
        <begin position="233"/>
        <end position="234"/>
    </location>
    <ligand>
        <name>substrate</name>
    </ligand>
</feature>
<evidence type="ECO:0000256" key="2">
    <source>
        <dbReference type="ARBA" id="ARBA00004939"/>
    </source>
</evidence>
<keyword evidence="4 8" id="KW-0312">Gluconeogenesis</keyword>
<evidence type="ECO:0000256" key="1">
    <source>
        <dbReference type="ARBA" id="ARBA00004680"/>
    </source>
</evidence>
<evidence type="ECO:0000256" key="9">
    <source>
        <dbReference type="RuleBase" id="RU363013"/>
    </source>
</evidence>
<comment type="pathway">
    <text evidence="2">Carbohydrate metabolism; erythritol degradation.</text>
</comment>
<dbReference type="GO" id="GO:0006094">
    <property type="term" value="P:gluconeogenesis"/>
    <property type="evidence" value="ECO:0007669"/>
    <property type="project" value="UniProtKB-UniRule"/>
</dbReference>
<dbReference type="PANTHER" id="PTHR21139:SF42">
    <property type="entry name" value="TRIOSEPHOSPHATE ISOMERASE"/>
    <property type="match status" value="1"/>
</dbReference>
<dbReference type="GO" id="GO:0006096">
    <property type="term" value="P:glycolytic process"/>
    <property type="evidence" value="ECO:0007669"/>
    <property type="project" value="UniProtKB-UniRule"/>
</dbReference>
<dbReference type="EC" id="5.3.1.1" evidence="8 9"/>
<dbReference type="PROSITE" id="PS51440">
    <property type="entry name" value="TIM_2"/>
    <property type="match status" value="1"/>
</dbReference>
<dbReference type="HAMAP" id="MF_00147_B">
    <property type="entry name" value="TIM_B"/>
    <property type="match status" value="1"/>
</dbReference>
<protein>
    <recommendedName>
        <fullName evidence="8 9">Triosephosphate isomerase</fullName>
        <shortName evidence="8">TIM</shortName>
        <shortName evidence="8">TPI</shortName>
        <ecNumber evidence="8 9">5.3.1.1</ecNumber>
    </recommendedName>
    <alternativeName>
        <fullName evidence="8">Triose-phosphate isomerase</fullName>
    </alternativeName>
</protein>
<feature type="binding site" evidence="8">
    <location>
        <position position="212"/>
    </location>
    <ligand>
        <name>substrate</name>
    </ligand>
</feature>
<dbReference type="Gene3D" id="3.20.20.70">
    <property type="entry name" value="Aldolase class I"/>
    <property type="match status" value="1"/>
</dbReference>
<comment type="subunit">
    <text evidence="8 9">Homodimer.</text>
</comment>
<dbReference type="FunFam" id="3.20.20.70:FF:000016">
    <property type="entry name" value="Triosephosphate isomerase"/>
    <property type="match status" value="1"/>
</dbReference>
<dbReference type="NCBIfam" id="TIGR00419">
    <property type="entry name" value="tim"/>
    <property type="match status" value="1"/>
</dbReference>
<dbReference type="RefSeq" id="WP_145144678.1">
    <property type="nucleotide sequence ID" value="NZ_VLKY01000014.1"/>
</dbReference>
<dbReference type="SUPFAM" id="SSF51351">
    <property type="entry name" value="Triosephosphate isomerase (TIM)"/>
    <property type="match status" value="1"/>
</dbReference>
<gene>
    <name evidence="8" type="primary">tpiA</name>
    <name evidence="10" type="ORF">IQ22_03774</name>
</gene>
<feature type="active site" description="Proton acceptor" evidence="8">
    <location>
        <position position="167"/>
    </location>
</feature>
<comment type="caution">
    <text evidence="10">The sequence shown here is derived from an EMBL/GenBank/DDBJ whole genome shotgun (WGS) entry which is preliminary data.</text>
</comment>
<keyword evidence="6 8" id="KW-0324">Glycolysis</keyword>
<keyword evidence="7 8" id="KW-0413">Isomerase</keyword>
<dbReference type="PROSITE" id="PS00171">
    <property type="entry name" value="TIM_1"/>
    <property type="match status" value="1"/>
</dbReference>
<reference evidence="10 11" key="1">
    <citation type="journal article" date="2015" name="Stand. Genomic Sci.">
        <title>Genomic Encyclopedia of Bacterial and Archaeal Type Strains, Phase III: the genomes of soil and plant-associated and newly described type strains.</title>
        <authorList>
            <person name="Whitman W.B."/>
            <person name="Woyke T."/>
            <person name="Klenk H.P."/>
            <person name="Zhou Y."/>
            <person name="Lilburn T.G."/>
            <person name="Beck B.J."/>
            <person name="De Vos P."/>
            <person name="Vandamme P."/>
            <person name="Eisen J.A."/>
            <person name="Garrity G."/>
            <person name="Hugenholtz P."/>
            <person name="Kyrpides N.C."/>
        </authorList>
    </citation>
    <scope>NUCLEOTIDE SEQUENCE [LARGE SCALE GENOMIC DNA]</scope>
    <source>
        <strain evidence="10 11">CGMCC 1.6858</strain>
    </source>
</reference>
<comment type="catalytic activity">
    <reaction evidence="8 9">
        <text>D-glyceraldehyde 3-phosphate = dihydroxyacetone phosphate</text>
        <dbReference type="Rhea" id="RHEA:18585"/>
        <dbReference type="ChEBI" id="CHEBI:57642"/>
        <dbReference type="ChEBI" id="CHEBI:59776"/>
        <dbReference type="EC" id="5.3.1.1"/>
    </reaction>
</comment>
<proteinExistence type="inferred from homology"/>
<feature type="binding site" evidence="8">
    <location>
        <position position="173"/>
    </location>
    <ligand>
        <name>substrate</name>
    </ligand>
</feature>
<name>A0A562Q2F4_9PSED</name>
<feature type="active site" description="Electrophile" evidence="8">
    <location>
        <position position="95"/>
    </location>
</feature>
<evidence type="ECO:0000256" key="5">
    <source>
        <dbReference type="ARBA" id="ARBA00022490"/>
    </source>
</evidence>
<feature type="binding site" evidence="8">
    <location>
        <begin position="9"/>
        <end position="11"/>
    </location>
    <ligand>
        <name>substrate</name>
    </ligand>
</feature>
<comment type="function">
    <text evidence="8">Involved in the gluconeogenesis. Catalyzes stereospecifically the conversion of dihydroxyacetone phosphate (DHAP) to D-glyceraldehyde-3-phosphate (G3P).</text>
</comment>
<dbReference type="UniPathway" id="UPA00109">
    <property type="reaction ID" value="UER00189"/>
</dbReference>
<keyword evidence="5 8" id="KW-0963">Cytoplasm</keyword>
<dbReference type="UniPathway" id="UPA00138"/>